<evidence type="ECO:0000256" key="4">
    <source>
        <dbReference type="ARBA" id="ARBA00022801"/>
    </source>
</evidence>
<dbReference type="GO" id="GO:0004518">
    <property type="term" value="F:nuclease activity"/>
    <property type="evidence" value="ECO:0007669"/>
    <property type="project" value="UniProtKB-KW"/>
</dbReference>
<proteinExistence type="predicted"/>
<dbReference type="Pfam" id="PF01930">
    <property type="entry name" value="Cas_Cas4"/>
    <property type="match status" value="1"/>
</dbReference>
<evidence type="ECO:0000259" key="7">
    <source>
        <dbReference type="Pfam" id="PF01930"/>
    </source>
</evidence>
<dbReference type="GO" id="GO:0046872">
    <property type="term" value="F:metal ion binding"/>
    <property type="evidence" value="ECO:0007669"/>
    <property type="project" value="UniProtKB-KW"/>
</dbReference>
<dbReference type="AlphaFoldDB" id="T0Y056"/>
<dbReference type="InterPro" id="IPR051827">
    <property type="entry name" value="Cas4_exonuclease"/>
</dbReference>
<reference evidence="8" key="1">
    <citation type="submission" date="2013-08" db="EMBL/GenBank/DDBJ databases">
        <authorList>
            <person name="Mendez C."/>
            <person name="Richter M."/>
            <person name="Ferrer M."/>
            <person name="Sanchez J."/>
        </authorList>
    </citation>
    <scope>NUCLEOTIDE SEQUENCE</scope>
</reference>
<dbReference type="GO" id="GO:0016787">
    <property type="term" value="F:hydrolase activity"/>
    <property type="evidence" value="ECO:0007669"/>
    <property type="project" value="UniProtKB-KW"/>
</dbReference>
<evidence type="ECO:0000256" key="5">
    <source>
        <dbReference type="ARBA" id="ARBA00023004"/>
    </source>
</evidence>
<reference evidence="8" key="2">
    <citation type="journal article" date="2014" name="ISME J.">
        <title>Microbial stratification in low pH oxic and suboxic macroscopic growths along an acid mine drainage.</title>
        <authorList>
            <person name="Mendez-Garcia C."/>
            <person name="Mesa V."/>
            <person name="Sprenger R.R."/>
            <person name="Richter M."/>
            <person name="Diez M.S."/>
            <person name="Solano J."/>
            <person name="Bargiela R."/>
            <person name="Golyshina O.V."/>
            <person name="Manteca A."/>
            <person name="Ramos J.L."/>
            <person name="Gallego J.R."/>
            <person name="Llorente I."/>
            <person name="Martins Dos Santos V.A."/>
            <person name="Jensen O.N."/>
            <person name="Pelaez A.I."/>
            <person name="Sanchez J."/>
            <person name="Ferrer M."/>
        </authorList>
    </citation>
    <scope>NUCLEOTIDE SEQUENCE</scope>
</reference>
<evidence type="ECO:0000256" key="6">
    <source>
        <dbReference type="ARBA" id="ARBA00023014"/>
    </source>
</evidence>
<comment type="caution">
    <text evidence="8">The sequence shown here is derived from an EMBL/GenBank/DDBJ whole genome shotgun (WGS) entry which is preliminary data.</text>
</comment>
<gene>
    <name evidence="8" type="ORF">B1A_21167</name>
</gene>
<sequence>QSEGKVLISRRYGLTGKPDKVIRKGEEIIPYEFKSTEADTPRSGHLLQMGVYFIILEENYQGAVIRKGVLKYRSRAFEIRNTPELRERVLRTAEMMRSVRGVPRRNHENPGRCFKCSFKEVCSQRLIK</sequence>
<dbReference type="EMBL" id="AUZX01015640">
    <property type="protein sequence ID" value="EQD28476.1"/>
    <property type="molecule type" value="Genomic_DNA"/>
</dbReference>
<organism evidence="8">
    <name type="scientific">mine drainage metagenome</name>
    <dbReference type="NCBI Taxonomy" id="410659"/>
    <lineage>
        <taxon>unclassified sequences</taxon>
        <taxon>metagenomes</taxon>
        <taxon>ecological metagenomes</taxon>
    </lineage>
</organism>
<comment type="cofactor">
    <cofactor evidence="1">
        <name>[4Fe-4S] cluster</name>
        <dbReference type="ChEBI" id="CHEBI:49883"/>
    </cofactor>
</comment>
<dbReference type="InterPro" id="IPR022765">
    <property type="entry name" value="Dna2/Cas4_DUF83"/>
</dbReference>
<keyword evidence="3" id="KW-0479">Metal-binding</keyword>
<evidence type="ECO:0000256" key="1">
    <source>
        <dbReference type="ARBA" id="ARBA00001966"/>
    </source>
</evidence>
<dbReference type="PANTHER" id="PTHR36531:SF6">
    <property type="entry name" value="DNA REPLICATION ATP-DEPENDENT HELICASE_NUCLEASE DNA2"/>
    <property type="match status" value="1"/>
</dbReference>
<protein>
    <submittedName>
        <fullName evidence="8">CRISPR-associated Cas4 family protein</fullName>
    </submittedName>
</protein>
<evidence type="ECO:0000256" key="2">
    <source>
        <dbReference type="ARBA" id="ARBA00022722"/>
    </source>
</evidence>
<dbReference type="InterPro" id="IPR011604">
    <property type="entry name" value="PDDEXK-like_dom_sf"/>
</dbReference>
<evidence type="ECO:0000256" key="3">
    <source>
        <dbReference type="ARBA" id="ARBA00022723"/>
    </source>
</evidence>
<feature type="non-terminal residue" evidence="8">
    <location>
        <position position="1"/>
    </location>
</feature>
<dbReference type="PANTHER" id="PTHR36531">
    <property type="entry name" value="CRISPR-ASSOCIATED EXONUCLEASE CAS4"/>
    <property type="match status" value="1"/>
</dbReference>
<feature type="domain" description="DUF83" evidence="7">
    <location>
        <begin position="15"/>
        <end position="123"/>
    </location>
</feature>
<accession>T0Y056</accession>
<keyword evidence="4" id="KW-0378">Hydrolase</keyword>
<keyword evidence="5" id="KW-0408">Iron</keyword>
<name>T0Y056_9ZZZZ</name>
<keyword evidence="2" id="KW-0540">Nuclease</keyword>
<evidence type="ECO:0000313" key="8">
    <source>
        <dbReference type="EMBL" id="EQD28476.1"/>
    </source>
</evidence>
<dbReference type="GO" id="GO:0051536">
    <property type="term" value="F:iron-sulfur cluster binding"/>
    <property type="evidence" value="ECO:0007669"/>
    <property type="project" value="UniProtKB-KW"/>
</dbReference>
<keyword evidence="6" id="KW-0411">Iron-sulfur</keyword>
<dbReference type="Gene3D" id="3.90.320.10">
    <property type="match status" value="1"/>
</dbReference>